<protein>
    <submittedName>
        <fullName evidence="1">Uncharacterized protein</fullName>
    </submittedName>
</protein>
<evidence type="ECO:0000313" key="1">
    <source>
        <dbReference type="EMBL" id="MCI97008.1"/>
    </source>
</evidence>
<organism evidence="1 2">
    <name type="scientific">Trifolium medium</name>
    <dbReference type="NCBI Taxonomy" id="97028"/>
    <lineage>
        <taxon>Eukaryota</taxon>
        <taxon>Viridiplantae</taxon>
        <taxon>Streptophyta</taxon>
        <taxon>Embryophyta</taxon>
        <taxon>Tracheophyta</taxon>
        <taxon>Spermatophyta</taxon>
        <taxon>Magnoliopsida</taxon>
        <taxon>eudicotyledons</taxon>
        <taxon>Gunneridae</taxon>
        <taxon>Pentapetalae</taxon>
        <taxon>rosids</taxon>
        <taxon>fabids</taxon>
        <taxon>Fabales</taxon>
        <taxon>Fabaceae</taxon>
        <taxon>Papilionoideae</taxon>
        <taxon>50 kb inversion clade</taxon>
        <taxon>NPAAA clade</taxon>
        <taxon>Hologalegina</taxon>
        <taxon>IRL clade</taxon>
        <taxon>Trifolieae</taxon>
        <taxon>Trifolium</taxon>
    </lineage>
</organism>
<keyword evidence="2" id="KW-1185">Reference proteome</keyword>
<dbReference type="AlphaFoldDB" id="A0A392W8K6"/>
<dbReference type="EMBL" id="LXQA011430383">
    <property type="protein sequence ID" value="MCI97008.1"/>
    <property type="molecule type" value="Genomic_DNA"/>
</dbReference>
<sequence>KLSVEDLSVRAIRGKYVFDSYVQIMDVNIRDKGPEVTYGASGAEPEKRMIPNLLAKRSRLLICS</sequence>
<proteinExistence type="predicted"/>
<feature type="non-terminal residue" evidence="1">
    <location>
        <position position="1"/>
    </location>
</feature>
<dbReference type="Proteomes" id="UP000265520">
    <property type="component" value="Unassembled WGS sequence"/>
</dbReference>
<name>A0A392W8K6_9FABA</name>
<comment type="caution">
    <text evidence="1">The sequence shown here is derived from an EMBL/GenBank/DDBJ whole genome shotgun (WGS) entry which is preliminary data.</text>
</comment>
<accession>A0A392W8K6</accession>
<reference evidence="1 2" key="1">
    <citation type="journal article" date="2018" name="Front. Plant Sci.">
        <title>Red Clover (Trifolium pratense) and Zigzag Clover (T. medium) - A Picture of Genomic Similarities and Differences.</title>
        <authorList>
            <person name="Dluhosova J."/>
            <person name="Istvanek J."/>
            <person name="Nedelnik J."/>
            <person name="Repkova J."/>
        </authorList>
    </citation>
    <scope>NUCLEOTIDE SEQUENCE [LARGE SCALE GENOMIC DNA]</scope>
    <source>
        <strain evidence="2">cv. 10/8</strain>
        <tissue evidence="1">Leaf</tissue>
    </source>
</reference>
<evidence type="ECO:0000313" key="2">
    <source>
        <dbReference type="Proteomes" id="UP000265520"/>
    </source>
</evidence>